<feature type="transmembrane region" description="Helical" evidence="1">
    <location>
        <begin position="16"/>
        <end position="35"/>
    </location>
</feature>
<evidence type="ECO:0000313" key="2">
    <source>
        <dbReference type="EMBL" id="QMV74686.1"/>
    </source>
</evidence>
<feature type="transmembrane region" description="Helical" evidence="1">
    <location>
        <begin position="261"/>
        <end position="278"/>
    </location>
</feature>
<keyword evidence="1" id="KW-0812">Transmembrane</keyword>
<organism evidence="2 3">
    <name type="scientific">Comamonas piscis</name>
    <dbReference type="NCBI Taxonomy" id="1562974"/>
    <lineage>
        <taxon>Bacteria</taxon>
        <taxon>Pseudomonadati</taxon>
        <taxon>Pseudomonadota</taxon>
        <taxon>Betaproteobacteria</taxon>
        <taxon>Burkholderiales</taxon>
        <taxon>Comamonadaceae</taxon>
        <taxon>Comamonas</taxon>
    </lineage>
</organism>
<gene>
    <name evidence="2" type="ORF">HS961_18625</name>
</gene>
<reference evidence="2 3" key="1">
    <citation type="journal article" date="2020" name="G3 (Bethesda)">
        <title>CeMbio - The Caenorhabditis elegans Microbiome Resource.</title>
        <authorList>
            <person name="Dirksen P."/>
            <person name="Assie A."/>
            <person name="Zimmermann J."/>
            <person name="Zhang F."/>
            <person name="Tietje A.M."/>
            <person name="Marsh S.A."/>
            <person name="Felix M.A."/>
            <person name="Shapira M."/>
            <person name="Kaleta C."/>
            <person name="Schulenburg H."/>
            <person name="Samuel B."/>
        </authorList>
    </citation>
    <scope>NUCLEOTIDE SEQUENCE [LARGE SCALE GENOMIC DNA]</scope>
    <source>
        <strain evidence="2 3">BIGb0172</strain>
    </source>
</reference>
<feature type="transmembrane region" description="Helical" evidence="1">
    <location>
        <begin position="307"/>
        <end position="328"/>
    </location>
</feature>
<keyword evidence="1" id="KW-0472">Membrane</keyword>
<feature type="transmembrane region" description="Helical" evidence="1">
    <location>
        <begin position="340"/>
        <end position="358"/>
    </location>
</feature>
<protein>
    <submittedName>
        <fullName evidence="2">Uncharacterized protein</fullName>
    </submittedName>
</protein>
<sequence>MNPEFRRQLSLELSPARLVLMPAILLMLAICVFVIEGKEPLVYIHKGALTLAALLSACVGTFTALSSINDELSERTWDQQRMSAMGPWRMAWGKLLGGPSYAWYGALLCAAAALLCGFWLGETADTVLALFLTIVGAAALHSAMMASRLYSMDPNKPATSRSIWVLVVLVFLLLQLVSGLVVGLGDLLGGEHGGAWWGLPLNSGSLLLVFAVASLLLGLLALWRAMSMQLSVPTTPWAWALGNVACCLLLVGLVPSGTGRALTAMLLLALATYYAAALENQVAQRWRTLIYSAQHGQWRRFWQNMPLWPVSWCLAFAILLPAYLLWNADPLSNRGQLGPLAYMVLLHVLRDCGIYLVFSLRKSNRSPLGMTLLVVFVLSALLPAMFWSLGLAPLFEPLFGAFDARLSANFQRAPALGWLAWVGMAAQLAVLAVALVWRFKAITPRTGGKDDIFAL</sequence>
<evidence type="ECO:0000256" key="1">
    <source>
        <dbReference type="SAM" id="Phobius"/>
    </source>
</evidence>
<feature type="transmembrane region" description="Helical" evidence="1">
    <location>
        <begin position="127"/>
        <end position="151"/>
    </location>
</feature>
<evidence type="ECO:0000313" key="3">
    <source>
        <dbReference type="Proteomes" id="UP000515240"/>
    </source>
</evidence>
<keyword evidence="1" id="KW-1133">Transmembrane helix</keyword>
<feature type="transmembrane region" description="Helical" evidence="1">
    <location>
        <begin position="237"/>
        <end position="255"/>
    </location>
</feature>
<feature type="transmembrane region" description="Helical" evidence="1">
    <location>
        <begin position="47"/>
        <end position="65"/>
    </location>
</feature>
<name>A0A7G5EL11_9BURK</name>
<feature type="transmembrane region" description="Helical" evidence="1">
    <location>
        <begin position="415"/>
        <end position="437"/>
    </location>
</feature>
<accession>A0A7G5EL11</accession>
<feature type="transmembrane region" description="Helical" evidence="1">
    <location>
        <begin position="163"/>
        <end position="185"/>
    </location>
</feature>
<keyword evidence="3" id="KW-1185">Reference proteome</keyword>
<dbReference type="RefSeq" id="WP_182324543.1">
    <property type="nucleotide sequence ID" value="NZ_CP058554.1"/>
</dbReference>
<dbReference type="EMBL" id="CP058554">
    <property type="protein sequence ID" value="QMV74686.1"/>
    <property type="molecule type" value="Genomic_DNA"/>
</dbReference>
<dbReference type="AlphaFoldDB" id="A0A7G5EL11"/>
<dbReference type="Proteomes" id="UP000515240">
    <property type="component" value="Chromosome"/>
</dbReference>
<proteinExistence type="predicted"/>
<dbReference type="KEGG" id="cpis:HS961_18625"/>
<feature type="transmembrane region" description="Helical" evidence="1">
    <location>
        <begin position="370"/>
        <end position="395"/>
    </location>
</feature>
<feature type="transmembrane region" description="Helical" evidence="1">
    <location>
        <begin position="101"/>
        <end position="121"/>
    </location>
</feature>
<feature type="transmembrane region" description="Helical" evidence="1">
    <location>
        <begin position="205"/>
        <end position="225"/>
    </location>
</feature>